<feature type="transmembrane region" description="Helical" evidence="10">
    <location>
        <begin position="6"/>
        <end position="26"/>
    </location>
</feature>
<dbReference type="RefSeq" id="WP_219203002.1">
    <property type="nucleotide sequence ID" value="NZ_JAHWQX010000004.1"/>
</dbReference>
<evidence type="ECO:0000256" key="10">
    <source>
        <dbReference type="SAM" id="Phobius"/>
    </source>
</evidence>
<evidence type="ECO:0000256" key="7">
    <source>
        <dbReference type="ARBA" id="ARBA00022989"/>
    </source>
</evidence>
<dbReference type="GO" id="GO:0016829">
    <property type="term" value="F:lyase activity"/>
    <property type="evidence" value="ECO:0007669"/>
    <property type="project" value="UniProtKB-KW"/>
</dbReference>
<feature type="transmembrane region" description="Helical" evidence="10">
    <location>
        <begin position="352"/>
        <end position="374"/>
    </location>
</feature>
<proteinExistence type="inferred from homology"/>
<feature type="transmembrane region" description="Helical" evidence="10">
    <location>
        <begin position="491"/>
        <end position="516"/>
    </location>
</feature>
<dbReference type="PANTHER" id="PTHR43653">
    <property type="entry name" value="CYTOCHROME C ASSEMBLY PROTEIN-RELATED"/>
    <property type="match status" value="1"/>
</dbReference>
<reference evidence="13" key="1">
    <citation type="submission" date="2021-07" db="EMBL/GenBank/DDBJ databases">
        <title>Pseudohoeflea marina sp. nov. a polyhydroxyalcanoate-producing bacterium.</title>
        <authorList>
            <person name="Zheng W."/>
            <person name="Yu S."/>
            <person name="Huang Y."/>
        </authorList>
    </citation>
    <scope>NUCLEOTIDE SEQUENCE</scope>
    <source>
        <strain evidence="13">DP4N28-3</strain>
    </source>
</reference>
<organism evidence="13 14">
    <name type="scientific">Pseudohoeflea coraliihabitans</name>
    <dbReference type="NCBI Taxonomy" id="2860393"/>
    <lineage>
        <taxon>Bacteria</taxon>
        <taxon>Pseudomonadati</taxon>
        <taxon>Pseudomonadota</taxon>
        <taxon>Alphaproteobacteria</taxon>
        <taxon>Hyphomicrobiales</taxon>
        <taxon>Rhizobiaceae</taxon>
        <taxon>Pseudohoeflea</taxon>
    </lineage>
</organism>
<evidence type="ECO:0000259" key="11">
    <source>
        <dbReference type="Pfam" id="PF01578"/>
    </source>
</evidence>
<dbReference type="PANTHER" id="PTHR43653:SF1">
    <property type="entry name" value="CYTOCHROME C-TYPE BIOGENESIS PROTEIN CCMF"/>
    <property type="match status" value="1"/>
</dbReference>
<evidence type="ECO:0000256" key="8">
    <source>
        <dbReference type="ARBA" id="ARBA00023136"/>
    </source>
</evidence>
<keyword evidence="3" id="KW-1003">Cell membrane</keyword>
<dbReference type="Pfam" id="PF16327">
    <property type="entry name" value="CcmF_C"/>
    <property type="match status" value="1"/>
</dbReference>
<keyword evidence="5 10" id="KW-0812">Transmembrane</keyword>
<sequence>MITELGHFALILALATTLLQAVVPLLGARRHDAAMMAVGGMAAQAAFVLIIFSFLTLVYAYVVSDFSLLNVVENSHSRKPLLFKITGVWGNHEGSMLLWVSILALFSALVALFGGNLPATLRANVLAVQAWITAAFLLFILLTSNPFLRVSPAPAEGNDLNPILQDIGLAIHPPMLYVGYVGFSISFSFALAALIEGRIDAAWARWVRPWTLMAWSFLTAGIAMGSYWAYYELGWGGWWFWDPVENASFMPWLVGTALLHSALVMEKREALKIWTVLLAILTFSFSLLGTFLVRSGVLTSVHSFASDPTRGVFILGILVLFIGGAFALFGLRAATLKAGGLFAPISREGALVLNNLFLTTAAATVLVGTLYPLVLEATTGSKISVGAPFFNLTFGPLMIPLVCAVPFGPLLAWKRGDLAGAAQRLYMAAGVAVLIGLIVAAFTTDGPVLAAAGIALGVFVIGGALSDLAYRSGFGRLPLATVWARAKGLPRSAFGTVFAHAGVGVMVIGVVAASVYSTETVTAMNPGDTIEAGGYSVRFEGLSDVQGPNYTAQSGAFIISRGGAEVARTESSKRFYPARQMPTTEAGILTFGASQLYISLGDPEANGKLVVRVWWKAWVTLIWYGAVLMVIGGGLSLSDRRLRVGAPNRRRKPVPADTLAGAGAPS</sequence>
<dbReference type="NCBIfam" id="TIGR00353">
    <property type="entry name" value="nrfE"/>
    <property type="match status" value="1"/>
</dbReference>
<dbReference type="InterPro" id="IPR002541">
    <property type="entry name" value="Cyt_c_assembly"/>
</dbReference>
<keyword evidence="13" id="KW-0456">Lyase</keyword>
<keyword evidence="4" id="KW-0997">Cell inner membrane</keyword>
<feature type="transmembrane region" description="Helical" evidence="10">
    <location>
        <begin position="273"/>
        <end position="292"/>
    </location>
</feature>
<feature type="transmembrane region" description="Helical" evidence="10">
    <location>
        <begin position="617"/>
        <end position="637"/>
    </location>
</feature>
<dbReference type="InterPro" id="IPR032523">
    <property type="entry name" value="CcmF_C"/>
</dbReference>
<evidence type="ECO:0000256" key="4">
    <source>
        <dbReference type="ARBA" id="ARBA00022519"/>
    </source>
</evidence>
<name>A0ABS6WRS6_9HYPH</name>
<dbReference type="EMBL" id="JAHWQX010000004">
    <property type="protein sequence ID" value="MBW3098679.1"/>
    <property type="molecule type" value="Genomic_DNA"/>
</dbReference>
<evidence type="ECO:0000259" key="12">
    <source>
        <dbReference type="Pfam" id="PF16327"/>
    </source>
</evidence>
<accession>A0ABS6WRS6</accession>
<feature type="transmembrane region" description="Helical" evidence="10">
    <location>
        <begin position="448"/>
        <end position="470"/>
    </location>
</feature>
<feature type="transmembrane region" description="Helical" evidence="10">
    <location>
        <begin position="394"/>
        <end position="413"/>
    </location>
</feature>
<feature type="transmembrane region" description="Helical" evidence="10">
    <location>
        <begin position="175"/>
        <end position="195"/>
    </location>
</feature>
<feature type="transmembrane region" description="Helical" evidence="10">
    <location>
        <begin position="125"/>
        <end position="142"/>
    </location>
</feature>
<dbReference type="InterPro" id="IPR003567">
    <property type="entry name" value="Cyt_c_biogenesis"/>
</dbReference>
<dbReference type="Pfam" id="PF01578">
    <property type="entry name" value="Cytochrom_C_asm"/>
    <property type="match status" value="1"/>
</dbReference>
<dbReference type="Proteomes" id="UP001430804">
    <property type="component" value="Unassembled WGS sequence"/>
</dbReference>
<comment type="subcellular location">
    <subcellularLocation>
        <location evidence="1">Cell inner membrane</location>
        <topology evidence="1">Multi-pass membrane protein</topology>
    </subcellularLocation>
</comment>
<protein>
    <submittedName>
        <fullName evidence="13">Heme lyase CcmF/NrfE family subunit</fullName>
    </submittedName>
</protein>
<evidence type="ECO:0000256" key="9">
    <source>
        <dbReference type="ARBA" id="ARBA00037230"/>
    </source>
</evidence>
<evidence type="ECO:0000313" key="13">
    <source>
        <dbReference type="EMBL" id="MBW3098679.1"/>
    </source>
</evidence>
<feature type="transmembrane region" description="Helical" evidence="10">
    <location>
        <begin position="207"/>
        <end position="229"/>
    </location>
</feature>
<keyword evidence="6" id="KW-0201">Cytochrome c-type biogenesis</keyword>
<evidence type="ECO:0000256" key="6">
    <source>
        <dbReference type="ARBA" id="ARBA00022748"/>
    </source>
</evidence>
<keyword evidence="14" id="KW-1185">Reference proteome</keyword>
<feature type="domain" description="Cytochrome c assembly protein" evidence="11">
    <location>
        <begin position="89"/>
        <end position="295"/>
    </location>
</feature>
<dbReference type="NCBIfam" id="NF007691">
    <property type="entry name" value="PRK10369.1"/>
    <property type="match status" value="1"/>
</dbReference>
<keyword evidence="7 10" id="KW-1133">Transmembrane helix</keyword>
<evidence type="ECO:0000256" key="5">
    <source>
        <dbReference type="ARBA" id="ARBA00022692"/>
    </source>
</evidence>
<comment type="caution">
    <text evidence="13">The sequence shown here is derived from an EMBL/GenBank/DDBJ whole genome shotgun (WGS) entry which is preliminary data.</text>
</comment>
<gene>
    <name evidence="13" type="ORF">KY465_15450</name>
</gene>
<evidence type="ECO:0000256" key="1">
    <source>
        <dbReference type="ARBA" id="ARBA00004429"/>
    </source>
</evidence>
<comment type="function">
    <text evidence="9">Required for the biogenesis of c-type cytochromes. Possible subunit of a heme lyase.</text>
</comment>
<evidence type="ECO:0000256" key="3">
    <source>
        <dbReference type="ARBA" id="ARBA00022475"/>
    </source>
</evidence>
<evidence type="ECO:0000256" key="2">
    <source>
        <dbReference type="ARBA" id="ARBA00009186"/>
    </source>
</evidence>
<comment type="similarity">
    <text evidence="2">Belongs to the CcmF/CycK/Ccl1/NrfE/CcsA family.</text>
</comment>
<keyword evidence="8 10" id="KW-0472">Membrane</keyword>
<feature type="transmembrane region" description="Helical" evidence="10">
    <location>
        <begin position="38"/>
        <end position="62"/>
    </location>
</feature>
<feature type="transmembrane region" description="Helical" evidence="10">
    <location>
        <begin position="96"/>
        <end position="113"/>
    </location>
</feature>
<feature type="domain" description="Cytochrome c-type biogenesis protein CcmF C-terminal" evidence="12">
    <location>
        <begin position="315"/>
        <end position="640"/>
    </location>
</feature>
<dbReference type="InterPro" id="IPR003568">
    <property type="entry name" value="Cyt_c_biogenesis_CcmF"/>
</dbReference>
<feature type="transmembrane region" description="Helical" evidence="10">
    <location>
        <begin position="312"/>
        <end position="331"/>
    </location>
</feature>
<feature type="transmembrane region" description="Helical" evidence="10">
    <location>
        <begin position="425"/>
        <end position="442"/>
    </location>
</feature>
<evidence type="ECO:0000313" key="14">
    <source>
        <dbReference type="Proteomes" id="UP001430804"/>
    </source>
</evidence>
<feature type="transmembrane region" description="Helical" evidence="10">
    <location>
        <begin position="249"/>
        <end position="266"/>
    </location>
</feature>